<dbReference type="EMBL" id="KL584974">
    <property type="protein sequence ID" value="KEQ89916.1"/>
    <property type="molecule type" value="Genomic_DNA"/>
</dbReference>
<feature type="compositionally biased region" description="Low complexity" evidence="1">
    <location>
        <begin position="84"/>
        <end position="93"/>
    </location>
</feature>
<dbReference type="Proteomes" id="UP000030706">
    <property type="component" value="Unassembled WGS sequence"/>
</dbReference>
<dbReference type="AlphaFoldDB" id="A0A074YSS0"/>
<feature type="region of interest" description="Disordered" evidence="1">
    <location>
        <begin position="78"/>
        <end position="99"/>
    </location>
</feature>
<reference evidence="2 3" key="1">
    <citation type="journal article" date="2014" name="BMC Genomics">
        <title>Genome sequencing of four Aureobasidium pullulans varieties: biotechnological potential, stress tolerance, and description of new species.</title>
        <authorList>
            <person name="Gostin Ar C."/>
            <person name="Ohm R.A."/>
            <person name="Kogej T."/>
            <person name="Sonjak S."/>
            <person name="Turk M."/>
            <person name="Zajc J."/>
            <person name="Zalar P."/>
            <person name="Grube M."/>
            <person name="Sun H."/>
            <person name="Han J."/>
            <person name="Sharma A."/>
            <person name="Chiniquy J."/>
            <person name="Ngan C.Y."/>
            <person name="Lipzen A."/>
            <person name="Barry K."/>
            <person name="Grigoriev I.V."/>
            <person name="Gunde-Cimerman N."/>
        </authorList>
    </citation>
    <scope>NUCLEOTIDE SEQUENCE [LARGE SCALE GENOMIC DNA]</scope>
    <source>
        <strain evidence="2 3">EXF-150</strain>
    </source>
</reference>
<evidence type="ECO:0000313" key="2">
    <source>
        <dbReference type="EMBL" id="KEQ89916.1"/>
    </source>
</evidence>
<keyword evidence="3" id="KW-1185">Reference proteome</keyword>
<evidence type="ECO:0000256" key="1">
    <source>
        <dbReference type="SAM" id="MobiDB-lite"/>
    </source>
</evidence>
<dbReference type="RefSeq" id="XP_029766103.1">
    <property type="nucleotide sequence ID" value="XM_029903359.1"/>
</dbReference>
<protein>
    <submittedName>
        <fullName evidence="2">Uncharacterized protein</fullName>
    </submittedName>
</protein>
<gene>
    <name evidence="2" type="ORF">M438DRAFT_330882</name>
</gene>
<sequence length="294" mass="32561">MSSRLLPNGRREHVPRSAVPVPPSEGERPSATPSDSGGNKNYKPPVRGFFSDDSKTHTSGSSSQVRKQYIGLPNEYARPAYSVGSDTGTDSSSQKGFNGTKTREAAWLTSQKRAIQNLGEHLKEATGYITALVKILDAVEDIRRGHKKEFEFPDDLSTFYKTCLPVRGPFDHAGALAVTLADKVLEYADGVSVALSAVQKLKYNGKARESSETAGRNAEECLISQVPSLLRAAEVLHGLYKIMERCKFEGDSEVPRFGTRDNVERLKRREQELLRLKNGMTGWVRELQNLDVDF</sequence>
<dbReference type="HOGENOM" id="CLU_943301_0_0_1"/>
<accession>A0A074YSS0</accession>
<dbReference type="OrthoDB" id="3942140at2759"/>
<proteinExistence type="predicted"/>
<dbReference type="GeneID" id="40745665"/>
<feature type="compositionally biased region" description="Polar residues" evidence="1">
    <location>
        <begin position="57"/>
        <end position="66"/>
    </location>
</feature>
<organism evidence="2 3">
    <name type="scientific">Aureobasidium pullulans EXF-150</name>
    <dbReference type="NCBI Taxonomy" id="1043002"/>
    <lineage>
        <taxon>Eukaryota</taxon>
        <taxon>Fungi</taxon>
        <taxon>Dikarya</taxon>
        <taxon>Ascomycota</taxon>
        <taxon>Pezizomycotina</taxon>
        <taxon>Dothideomycetes</taxon>
        <taxon>Dothideomycetidae</taxon>
        <taxon>Dothideales</taxon>
        <taxon>Saccotheciaceae</taxon>
        <taxon>Aureobasidium</taxon>
    </lineage>
</organism>
<feature type="region of interest" description="Disordered" evidence="1">
    <location>
        <begin position="1"/>
        <end position="66"/>
    </location>
</feature>
<name>A0A074YSS0_AURPU</name>
<evidence type="ECO:0000313" key="3">
    <source>
        <dbReference type="Proteomes" id="UP000030706"/>
    </source>
</evidence>